<evidence type="ECO:0000313" key="3">
    <source>
        <dbReference type="Proteomes" id="UP000330807"/>
    </source>
</evidence>
<feature type="domain" description="DUF2357" evidence="1">
    <location>
        <begin position="118"/>
        <end position="365"/>
    </location>
</feature>
<evidence type="ECO:0000313" key="2">
    <source>
        <dbReference type="EMBL" id="VWL94182.1"/>
    </source>
</evidence>
<gene>
    <name evidence="2" type="ORF">LMKDKBCB_01672</name>
</gene>
<proteinExistence type="predicted"/>
<accession>A0A5K1IY42</accession>
<dbReference type="InterPro" id="IPR007505">
    <property type="entry name" value="PDDEXK_7"/>
</dbReference>
<dbReference type="EMBL" id="CABWIH010000033">
    <property type="protein sequence ID" value="VWL94182.1"/>
    <property type="molecule type" value="Genomic_DNA"/>
</dbReference>
<evidence type="ECO:0000259" key="1">
    <source>
        <dbReference type="Pfam" id="PF09823"/>
    </source>
</evidence>
<dbReference type="AlphaFoldDB" id="A0A5K1IY42"/>
<dbReference type="Proteomes" id="UP000330807">
    <property type="component" value="Unassembled WGS sequence"/>
</dbReference>
<protein>
    <recommendedName>
        <fullName evidence="1">DUF2357 domain-containing protein</fullName>
    </recommendedName>
</protein>
<name>A0A5K1IY42_9ACTN</name>
<sequence length="811" mass="91454">MDGSIGAIRFAADGRTIARLYQSGAHDRVDWDEEQQTGLTGLTCFGLKPEASQNGAGSTPAFAVKDGLDGSPTLRINETTCYVLEYERTPDGGLHPRASFQNEGKNIRCDRNGNSVTFQFVNYLGRSRIRFGEEADAPMLQFEVVPLKIGYEDDYIELTEELAARCAALLLDYSGSTSNVYKQADENRETLLEQFVFLRQFCYEPNLQALFEAIKRNPDRTLDHEDELRSVGAGMPSRRFYTNPFSNSRMWTRLNCGGDAGGVYLPQMVSVTRKYDLLDTPANRFVKFALHEIDRICTSLMTVLDAEKGDTRQTECYREAAALHAMLDTILSDAFFDDVGTLQMMPQNNQVLQKREGYSQIFFAYSMLDMALQLDWKGKDDIYEGESKNVALLYEYWIFFELYDIVRGIEGCEPISTDDHPFIGTNPDGGLSISLKQGVRSCQSFQIAQCGAKVNLYYNRTFSPRDFHATRYEGSYSRPFRPDYTLAIFPDAYTNERAAVQDGAVAFVHFDAKYRITDLTGLVGKDVGTEEAEREELNEEKAASTTNTYKRGDLLKMHTYNDAIRRTVGSYVLYPGSGETGEKGQFRLFEEILPGVGAFAMKPSISRTAENALRDFIEKVIGENTASNTRLNRLSYFTEMVVAEPPSAGKTDSDSYGHGGESFVIGYIRGDSPDDYYHFLESSGRLRKGGRFLFYFYAIKDGHVYSHHKDLFRTSWFRFYRNAISQTNTYEIEPVACRITSNELVSRDELADRLADLGYVRDRGNQGADFYYVLSVRVEDDAAEPLSLGRRAVDEQNGNDAFSPHSPKIVG</sequence>
<reference evidence="2 3" key="1">
    <citation type="submission" date="2019-10" db="EMBL/GenBank/DDBJ databases">
        <authorList>
            <person name="Wolf R A."/>
        </authorList>
    </citation>
    <scope>NUCLEOTIDE SEQUENCE [LARGE SCALE GENOMIC DNA]</scope>
    <source>
        <strain evidence="2">Collinsella_aerofaciens_AK_138A</strain>
    </source>
</reference>
<dbReference type="InterPro" id="IPR018633">
    <property type="entry name" value="DUF2357"/>
</dbReference>
<dbReference type="Pfam" id="PF09823">
    <property type="entry name" value="DUF2357"/>
    <property type="match status" value="1"/>
</dbReference>
<dbReference type="Pfam" id="PF04411">
    <property type="entry name" value="PDDEXK_7"/>
    <property type="match status" value="1"/>
</dbReference>
<dbReference type="RefSeq" id="WP_118081494.1">
    <property type="nucleotide sequence ID" value="NZ_CABWIH010000033.1"/>
</dbReference>
<organism evidence="2 3">
    <name type="scientific">Collinsella aerofaciens</name>
    <dbReference type="NCBI Taxonomy" id="74426"/>
    <lineage>
        <taxon>Bacteria</taxon>
        <taxon>Bacillati</taxon>
        <taxon>Actinomycetota</taxon>
        <taxon>Coriobacteriia</taxon>
        <taxon>Coriobacteriales</taxon>
        <taxon>Coriobacteriaceae</taxon>
        <taxon>Collinsella</taxon>
    </lineage>
</organism>